<dbReference type="GO" id="GO:0015937">
    <property type="term" value="P:coenzyme A biosynthetic process"/>
    <property type="evidence" value="ECO:0007669"/>
    <property type="project" value="UniProtKB-UniRule"/>
</dbReference>
<dbReference type="PANTHER" id="PTHR10695:SF46">
    <property type="entry name" value="BIFUNCTIONAL COENZYME A SYNTHASE-RELATED"/>
    <property type="match status" value="1"/>
</dbReference>
<dbReference type="Proteomes" id="UP000251995">
    <property type="component" value="Chromosome"/>
</dbReference>
<name>A0A344UV76_9ACTN</name>
<keyword evidence="3" id="KW-0963">Cytoplasm</keyword>
<evidence type="ECO:0000313" key="6">
    <source>
        <dbReference type="Proteomes" id="UP000251995"/>
    </source>
</evidence>
<dbReference type="Pfam" id="PF01121">
    <property type="entry name" value="CoaE"/>
    <property type="match status" value="1"/>
</dbReference>
<dbReference type="UniPathway" id="UPA00241">
    <property type="reaction ID" value="UER00356"/>
</dbReference>
<dbReference type="GO" id="GO:0005524">
    <property type="term" value="F:ATP binding"/>
    <property type="evidence" value="ECO:0007669"/>
    <property type="project" value="UniProtKB-UniRule"/>
</dbReference>
<dbReference type="EMBL" id="CP025198">
    <property type="protein sequence ID" value="AXE39174.1"/>
    <property type="molecule type" value="Genomic_DNA"/>
</dbReference>
<comment type="function">
    <text evidence="3">Catalyzes the phosphorylation of the 3'-hydroxyl group of dephosphocoenzyme A to form coenzyme A.</text>
</comment>
<evidence type="ECO:0000256" key="4">
    <source>
        <dbReference type="NCBIfam" id="TIGR00152"/>
    </source>
</evidence>
<dbReference type="GO" id="GO:0005737">
    <property type="term" value="C:cytoplasm"/>
    <property type="evidence" value="ECO:0007669"/>
    <property type="project" value="UniProtKB-SubCell"/>
</dbReference>
<dbReference type="HAMAP" id="MF_00376">
    <property type="entry name" value="Dephospho_CoA_kinase"/>
    <property type="match status" value="1"/>
</dbReference>
<dbReference type="PANTHER" id="PTHR10695">
    <property type="entry name" value="DEPHOSPHO-COA KINASE-RELATED"/>
    <property type="match status" value="1"/>
</dbReference>
<dbReference type="EC" id="2.7.1.24" evidence="3 4"/>
<dbReference type="AlphaFoldDB" id="A0A344UV76"/>
<keyword evidence="6" id="KW-1185">Reference proteome</keyword>
<evidence type="ECO:0000313" key="5">
    <source>
        <dbReference type="EMBL" id="AXE39174.1"/>
    </source>
</evidence>
<dbReference type="GO" id="GO:0004140">
    <property type="term" value="F:dephospho-CoA kinase activity"/>
    <property type="evidence" value="ECO:0007669"/>
    <property type="project" value="UniProtKB-UniRule"/>
</dbReference>
<feature type="binding site" evidence="3">
    <location>
        <begin position="24"/>
        <end position="29"/>
    </location>
    <ligand>
        <name>ATP</name>
        <dbReference type="ChEBI" id="CHEBI:30616"/>
    </ligand>
</feature>
<dbReference type="PROSITE" id="PS51219">
    <property type="entry name" value="DPCK"/>
    <property type="match status" value="1"/>
</dbReference>
<dbReference type="KEGG" id="acij:JS278_02020"/>
<reference evidence="5 6" key="1">
    <citation type="submission" date="2017-12" db="EMBL/GenBank/DDBJ databases">
        <title>The whole genome sequence of the Acidipropionibacterium virtanenii sp. nov. type strain JS278.</title>
        <authorList>
            <person name="Laine P."/>
            <person name="Deptula P."/>
            <person name="Varmanen P."/>
            <person name="Auvinen P."/>
        </authorList>
    </citation>
    <scope>NUCLEOTIDE SEQUENCE [LARGE SCALE GENOMIC DNA]</scope>
    <source>
        <strain evidence="5 6">JS278</strain>
    </source>
</reference>
<evidence type="ECO:0000256" key="3">
    <source>
        <dbReference type="HAMAP-Rule" id="MF_00376"/>
    </source>
</evidence>
<keyword evidence="3 5" id="KW-0808">Transferase</keyword>
<comment type="pathway">
    <text evidence="3">Cofactor biosynthesis; coenzyme A biosynthesis; CoA from (R)-pantothenate: step 5/5.</text>
</comment>
<evidence type="ECO:0000256" key="1">
    <source>
        <dbReference type="ARBA" id="ARBA00022741"/>
    </source>
</evidence>
<dbReference type="SUPFAM" id="SSF52540">
    <property type="entry name" value="P-loop containing nucleoside triphosphate hydrolases"/>
    <property type="match status" value="1"/>
</dbReference>
<dbReference type="Gene3D" id="3.40.50.300">
    <property type="entry name" value="P-loop containing nucleotide triphosphate hydrolases"/>
    <property type="match status" value="1"/>
</dbReference>
<comment type="similarity">
    <text evidence="3">Belongs to the CoaE family.</text>
</comment>
<keyword evidence="1 3" id="KW-0547">Nucleotide-binding</keyword>
<dbReference type="NCBIfam" id="TIGR00152">
    <property type="entry name" value="dephospho-CoA kinase"/>
    <property type="match status" value="1"/>
</dbReference>
<protein>
    <recommendedName>
        <fullName evidence="3 4">Dephospho-CoA kinase</fullName>
        <ecNumber evidence="3 4">2.7.1.24</ecNumber>
    </recommendedName>
    <alternativeName>
        <fullName evidence="3">Dephosphocoenzyme A kinase</fullName>
    </alternativeName>
</protein>
<dbReference type="CDD" id="cd02022">
    <property type="entry name" value="DPCK"/>
    <property type="match status" value="1"/>
</dbReference>
<comment type="subcellular location">
    <subcellularLocation>
        <location evidence="3">Cytoplasm</location>
    </subcellularLocation>
</comment>
<gene>
    <name evidence="3 5" type="primary">coaE</name>
    <name evidence="5" type="ORF">JS278_02020</name>
</gene>
<dbReference type="InterPro" id="IPR001977">
    <property type="entry name" value="Depp_CoAkinase"/>
</dbReference>
<dbReference type="InterPro" id="IPR027417">
    <property type="entry name" value="P-loop_NTPase"/>
</dbReference>
<accession>A0A344UV76</accession>
<organism evidence="5 6">
    <name type="scientific">Acidipropionibacterium virtanenii</name>
    <dbReference type="NCBI Taxonomy" id="2057246"/>
    <lineage>
        <taxon>Bacteria</taxon>
        <taxon>Bacillati</taxon>
        <taxon>Actinomycetota</taxon>
        <taxon>Actinomycetes</taxon>
        <taxon>Propionibacteriales</taxon>
        <taxon>Propionibacteriaceae</taxon>
        <taxon>Acidipropionibacterium</taxon>
    </lineage>
</organism>
<keyword evidence="2 3" id="KW-0067">ATP-binding</keyword>
<dbReference type="NCBIfam" id="NF002879">
    <property type="entry name" value="PRK03333.1"/>
    <property type="match status" value="1"/>
</dbReference>
<sequence>MSPDHAVPAAVGRRRRIALTGGIASGKSTVGRLLAGHGAMLVDYDGLSHEVVEPGTEGLRLVAETFGSEVVAEDGGLDRAALAGLVFADPSGRARLEGIIHPLVLAEADRREASAPPQQVVVHDVPLLIEADLVGGFDVVIVTDIDPDEQVRRAMERDGMSEDQARSRLSAQATREQRLAVADIVIDTSGPLSALPGVVDGLWERLQEVSWS</sequence>
<dbReference type="RefSeq" id="WP_245935082.1">
    <property type="nucleotide sequence ID" value="NZ_CP025198.1"/>
</dbReference>
<evidence type="ECO:0000256" key="2">
    <source>
        <dbReference type="ARBA" id="ARBA00022840"/>
    </source>
</evidence>
<keyword evidence="3 5" id="KW-0418">Kinase</keyword>
<proteinExistence type="inferred from homology"/>
<comment type="catalytic activity">
    <reaction evidence="3">
        <text>3'-dephospho-CoA + ATP = ADP + CoA + H(+)</text>
        <dbReference type="Rhea" id="RHEA:18245"/>
        <dbReference type="ChEBI" id="CHEBI:15378"/>
        <dbReference type="ChEBI" id="CHEBI:30616"/>
        <dbReference type="ChEBI" id="CHEBI:57287"/>
        <dbReference type="ChEBI" id="CHEBI:57328"/>
        <dbReference type="ChEBI" id="CHEBI:456216"/>
        <dbReference type="EC" id="2.7.1.24"/>
    </reaction>
</comment>
<keyword evidence="3" id="KW-0173">Coenzyme A biosynthesis</keyword>